<organism evidence="1 2">
    <name type="scientific">Christiangramia forsetii</name>
    <dbReference type="NCBI Taxonomy" id="411153"/>
    <lineage>
        <taxon>Bacteria</taxon>
        <taxon>Pseudomonadati</taxon>
        <taxon>Bacteroidota</taxon>
        <taxon>Flavobacteriia</taxon>
        <taxon>Flavobacteriales</taxon>
        <taxon>Flavobacteriaceae</taxon>
        <taxon>Christiangramia</taxon>
    </lineage>
</organism>
<name>A0ABQ1WAR1_9FLAO</name>
<reference evidence="2" key="1">
    <citation type="journal article" date="2019" name="Int. J. Syst. Evol. Microbiol.">
        <title>The Global Catalogue of Microorganisms (GCM) 10K type strain sequencing project: providing services to taxonomists for standard genome sequencing and annotation.</title>
        <authorList>
            <consortium name="The Broad Institute Genomics Platform"/>
            <consortium name="The Broad Institute Genome Sequencing Center for Infectious Disease"/>
            <person name="Wu L."/>
            <person name="Ma J."/>
        </authorList>
    </citation>
    <scope>NUCLEOTIDE SEQUENCE [LARGE SCALE GENOMIC DNA]</scope>
    <source>
        <strain evidence="2">CGMCC 1.15422</strain>
    </source>
</reference>
<evidence type="ECO:0000313" key="2">
    <source>
        <dbReference type="Proteomes" id="UP000605733"/>
    </source>
</evidence>
<sequence>MNTNFDNQALQSISKIYTSAKGKGLETSFFEKLDPELKFLSDKLNISIESAYLFSLIFTQNMENEQVDYSSLAKYLKCKVIDVMSKIEIFKELISRELVAQREMQGRYSQMREEYIINNNIQEAILYNKFPIEKQEKKIKSSIDVLEMIFELAEQCADEEIKPYMLYFESNELLDKNENFPGIRKIKALKLNDRDKAVFLYVLWSSVTGTEVSSMSRTIDGFIRESSRRIKYCQKLISGENDLITKNLIEIEKSNFFNDSGLKLANEGIKLLEEEGIKIAEIDKKDFVSCDSIRSKQLYYNEKEKQNINILS</sequence>
<keyword evidence="2" id="KW-1185">Reference proteome</keyword>
<dbReference type="Proteomes" id="UP000605733">
    <property type="component" value="Unassembled WGS sequence"/>
</dbReference>
<gene>
    <name evidence="1" type="ORF">GCM10011532_03100</name>
</gene>
<comment type="caution">
    <text evidence="1">The sequence shown here is derived from an EMBL/GenBank/DDBJ whole genome shotgun (WGS) entry which is preliminary data.</text>
</comment>
<dbReference type="EMBL" id="BMIX01000001">
    <property type="protein sequence ID" value="GGG23354.1"/>
    <property type="molecule type" value="Genomic_DNA"/>
</dbReference>
<protein>
    <submittedName>
        <fullName evidence="1">Uncharacterized protein</fullName>
    </submittedName>
</protein>
<proteinExistence type="predicted"/>
<accession>A0ABQ1WAR1</accession>
<evidence type="ECO:0000313" key="1">
    <source>
        <dbReference type="EMBL" id="GGG23354.1"/>
    </source>
</evidence>